<comment type="caution">
    <text evidence="1">The sequence shown here is derived from an EMBL/GenBank/DDBJ whole genome shotgun (WGS) entry which is preliminary data.</text>
</comment>
<dbReference type="Proteomes" id="UP000294829">
    <property type="component" value="Unassembled WGS sequence"/>
</dbReference>
<protein>
    <submittedName>
        <fullName evidence="1">Uncharacterized protein</fullName>
    </submittedName>
</protein>
<dbReference type="RefSeq" id="WP_133326914.1">
    <property type="nucleotide sequence ID" value="NZ_SMYL01000002.1"/>
</dbReference>
<proteinExistence type="predicted"/>
<reference evidence="1 2" key="1">
    <citation type="submission" date="2019-03" db="EMBL/GenBank/DDBJ databases">
        <title>Sapientia aquatica gen. nov., sp. nov., isolated from a crater lake.</title>
        <authorList>
            <person name="Felfoldi T."/>
            <person name="Szabo A."/>
            <person name="Toth E."/>
            <person name="Schumann P."/>
            <person name="Keki Z."/>
            <person name="Marialigeti K."/>
            <person name="Mathe I."/>
        </authorList>
    </citation>
    <scope>NUCLEOTIDE SEQUENCE [LARGE SCALE GENOMIC DNA]</scope>
    <source>
        <strain evidence="1 2">SA-152</strain>
    </source>
</reference>
<dbReference type="AlphaFoldDB" id="A0A4R5W4M8"/>
<accession>A0A4R5W4M8</accession>
<dbReference type="OrthoDB" id="1259853at2"/>
<name>A0A4R5W4M8_9BURK</name>
<organism evidence="1 2">
    <name type="scientific">Sapientia aquatica</name>
    <dbReference type="NCBI Taxonomy" id="1549640"/>
    <lineage>
        <taxon>Bacteria</taxon>
        <taxon>Pseudomonadati</taxon>
        <taxon>Pseudomonadota</taxon>
        <taxon>Betaproteobacteria</taxon>
        <taxon>Burkholderiales</taxon>
        <taxon>Oxalobacteraceae</taxon>
        <taxon>Sapientia</taxon>
    </lineage>
</organism>
<keyword evidence="2" id="KW-1185">Reference proteome</keyword>
<evidence type="ECO:0000313" key="1">
    <source>
        <dbReference type="EMBL" id="TDK67552.1"/>
    </source>
</evidence>
<dbReference type="EMBL" id="SMYL01000002">
    <property type="protein sequence ID" value="TDK67552.1"/>
    <property type="molecule type" value="Genomic_DNA"/>
</dbReference>
<sequence length="226" mass="25804">MRRIIFSGWMGPNEMTESRSQALLSLVRNTGCPQMHLTTNTLANWIDPAYPFHPLFNLLSAVHKCDYLRCYMLHVHGGGYADVKHTQKSWHPFFDQLERSAAYGVGYTEVGEHGVATVGGELEIEMKQNYTKLIGLCAMIFRPKTEFTELWFRKLTELIDSKAEQLLQHPARHPQDRFGAPFTDGSVSEYPFAWTAVGGDLFHPLVYQYADQIAHADMAPSFENYR</sequence>
<gene>
    <name evidence="1" type="ORF">E2I14_07335</name>
</gene>
<evidence type="ECO:0000313" key="2">
    <source>
        <dbReference type="Proteomes" id="UP000294829"/>
    </source>
</evidence>